<protein>
    <recommendedName>
        <fullName evidence="4">HAT C-terminal dimerisation domain-containing protein</fullName>
    </recommendedName>
</protein>
<reference evidence="2" key="1">
    <citation type="submission" date="2022-01" db="EMBL/GenBank/DDBJ databases">
        <authorList>
            <person name="King R."/>
        </authorList>
    </citation>
    <scope>NUCLEOTIDE SEQUENCE</scope>
</reference>
<proteinExistence type="predicted"/>
<organism evidence="2 3">
    <name type="scientific">Psylliodes chrysocephalus</name>
    <dbReference type="NCBI Taxonomy" id="3402493"/>
    <lineage>
        <taxon>Eukaryota</taxon>
        <taxon>Metazoa</taxon>
        <taxon>Ecdysozoa</taxon>
        <taxon>Arthropoda</taxon>
        <taxon>Hexapoda</taxon>
        <taxon>Insecta</taxon>
        <taxon>Pterygota</taxon>
        <taxon>Neoptera</taxon>
        <taxon>Endopterygota</taxon>
        <taxon>Coleoptera</taxon>
        <taxon>Polyphaga</taxon>
        <taxon>Cucujiformia</taxon>
        <taxon>Chrysomeloidea</taxon>
        <taxon>Chrysomelidae</taxon>
        <taxon>Galerucinae</taxon>
        <taxon>Alticini</taxon>
        <taxon>Psylliodes</taxon>
    </lineage>
</organism>
<dbReference type="OrthoDB" id="6725296at2759"/>
<gene>
    <name evidence="2" type="ORF">PSYICH_LOCUS3142</name>
</gene>
<feature type="region of interest" description="Disordered" evidence="1">
    <location>
        <begin position="51"/>
        <end position="73"/>
    </location>
</feature>
<keyword evidence="3" id="KW-1185">Reference proteome</keyword>
<feature type="compositionally biased region" description="Polar residues" evidence="1">
    <location>
        <begin position="51"/>
        <end position="67"/>
    </location>
</feature>
<evidence type="ECO:0008006" key="4">
    <source>
        <dbReference type="Google" id="ProtNLM"/>
    </source>
</evidence>
<sequence>MPNCDIFFDQLQSRQHDALRVKINISNFAAAIQNMRNNIDMQIHEEWQSQQDPQELNLNDNTQSGPRTSKKRRFVEKDDPIPNLKICKEICDTIVVQINELFSFTNYLTIESLFDSEKFKDYRGCFPNEAVKTVCSLFPNVNSLKFKNELSILYTRDDFVQYNGAVPLLQMFFENNLTITFSESVELLTVLCTIPMTTVESERCFSSLKRIK</sequence>
<dbReference type="Proteomes" id="UP001153636">
    <property type="component" value="Chromosome 12"/>
</dbReference>
<dbReference type="EMBL" id="OV651824">
    <property type="protein sequence ID" value="CAH1101931.1"/>
    <property type="molecule type" value="Genomic_DNA"/>
</dbReference>
<accession>A0A9P0G8L3</accession>
<evidence type="ECO:0000313" key="3">
    <source>
        <dbReference type="Proteomes" id="UP001153636"/>
    </source>
</evidence>
<name>A0A9P0G8L3_9CUCU</name>
<evidence type="ECO:0000256" key="1">
    <source>
        <dbReference type="SAM" id="MobiDB-lite"/>
    </source>
</evidence>
<evidence type="ECO:0000313" key="2">
    <source>
        <dbReference type="EMBL" id="CAH1101931.1"/>
    </source>
</evidence>
<dbReference type="AlphaFoldDB" id="A0A9P0G8L3"/>